<gene>
    <name evidence="2" type="ORF">P280DRAFT_472856</name>
</gene>
<sequence length="264" mass="26717">MVNTKSLFMGLALTLSATALPVEQQQAANCKVDMSGTTPTGTAVAGNTATSTLVKNDGAVTSIAGAIQSIIPTAIGAPQATSTAASGSKLTAAQLTTISPATASCAGADTECADAAHAAPAIVKSFDKYGFTAPGVQAALIAVMLFESADFKYNKNKTPGRPGQGTRNMQMAPFNIKYATALNIAGAVAATEATVLDLLSTDDLSFGSAAWYLSTQCPASIAKGLEDGSVAGWDAYLVSCLQTTHDPARDPYWTKAKAALGVAA</sequence>
<name>A0A6A6RMP8_9PLEO</name>
<dbReference type="Proteomes" id="UP000799753">
    <property type="component" value="Unassembled WGS sequence"/>
</dbReference>
<protein>
    <submittedName>
        <fullName evidence="2">Uncharacterized protein</fullName>
    </submittedName>
</protein>
<dbReference type="EMBL" id="MU006797">
    <property type="protein sequence ID" value="KAF2636630.1"/>
    <property type="molecule type" value="Genomic_DNA"/>
</dbReference>
<reference evidence="2" key="1">
    <citation type="journal article" date="2020" name="Stud. Mycol.">
        <title>101 Dothideomycetes genomes: a test case for predicting lifestyles and emergence of pathogens.</title>
        <authorList>
            <person name="Haridas S."/>
            <person name="Albert R."/>
            <person name="Binder M."/>
            <person name="Bloem J."/>
            <person name="Labutti K."/>
            <person name="Salamov A."/>
            <person name="Andreopoulos B."/>
            <person name="Baker S."/>
            <person name="Barry K."/>
            <person name="Bills G."/>
            <person name="Bluhm B."/>
            <person name="Cannon C."/>
            <person name="Castanera R."/>
            <person name="Culley D."/>
            <person name="Daum C."/>
            <person name="Ezra D."/>
            <person name="Gonzalez J."/>
            <person name="Henrissat B."/>
            <person name="Kuo A."/>
            <person name="Liang C."/>
            <person name="Lipzen A."/>
            <person name="Lutzoni F."/>
            <person name="Magnuson J."/>
            <person name="Mondo S."/>
            <person name="Nolan M."/>
            <person name="Ohm R."/>
            <person name="Pangilinan J."/>
            <person name="Park H.-J."/>
            <person name="Ramirez L."/>
            <person name="Alfaro M."/>
            <person name="Sun H."/>
            <person name="Tritt A."/>
            <person name="Yoshinaga Y."/>
            <person name="Zwiers L.-H."/>
            <person name="Turgeon B."/>
            <person name="Goodwin S."/>
            <person name="Spatafora J."/>
            <person name="Crous P."/>
            <person name="Grigoriev I."/>
        </authorList>
    </citation>
    <scope>NUCLEOTIDE SEQUENCE</scope>
    <source>
        <strain evidence="2">CBS 473.64</strain>
    </source>
</reference>
<organism evidence="2 3">
    <name type="scientific">Massarina eburnea CBS 473.64</name>
    <dbReference type="NCBI Taxonomy" id="1395130"/>
    <lineage>
        <taxon>Eukaryota</taxon>
        <taxon>Fungi</taxon>
        <taxon>Dikarya</taxon>
        <taxon>Ascomycota</taxon>
        <taxon>Pezizomycotina</taxon>
        <taxon>Dothideomycetes</taxon>
        <taxon>Pleosporomycetidae</taxon>
        <taxon>Pleosporales</taxon>
        <taxon>Massarineae</taxon>
        <taxon>Massarinaceae</taxon>
        <taxon>Massarina</taxon>
    </lineage>
</organism>
<dbReference type="AlphaFoldDB" id="A0A6A6RMP8"/>
<keyword evidence="3" id="KW-1185">Reference proteome</keyword>
<feature type="signal peptide" evidence="1">
    <location>
        <begin position="1"/>
        <end position="19"/>
    </location>
</feature>
<evidence type="ECO:0000313" key="3">
    <source>
        <dbReference type="Proteomes" id="UP000799753"/>
    </source>
</evidence>
<dbReference type="OrthoDB" id="2349272at2759"/>
<keyword evidence="1" id="KW-0732">Signal</keyword>
<feature type="chain" id="PRO_5025603384" evidence="1">
    <location>
        <begin position="20"/>
        <end position="264"/>
    </location>
</feature>
<evidence type="ECO:0000256" key="1">
    <source>
        <dbReference type="SAM" id="SignalP"/>
    </source>
</evidence>
<proteinExistence type="predicted"/>
<accession>A0A6A6RMP8</accession>
<evidence type="ECO:0000313" key="2">
    <source>
        <dbReference type="EMBL" id="KAF2636630.1"/>
    </source>
</evidence>